<reference evidence="2 3" key="1">
    <citation type="submission" date="2020-10" db="EMBL/GenBank/DDBJ databases">
        <title>ChiBAC.</title>
        <authorList>
            <person name="Zenner C."/>
            <person name="Hitch T.C.A."/>
            <person name="Clavel T."/>
        </authorList>
    </citation>
    <scope>NUCLEOTIDE SEQUENCE [LARGE SCALE GENOMIC DNA]</scope>
    <source>
        <strain evidence="2 3">DSM 108991</strain>
    </source>
</reference>
<feature type="transmembrane region" description="Helical" evidence="1">
    <location>
        <begin position="54"/>
        <end position="73"/>
    </location>
</feature>
<dbReference type="EMBL" id="JADCKL010000003">
    <property type="protein sequence ID" value="MBE5062821.1"/>
    <property type="molecule type" value="Genomic_DNA"/>
</dbReference>
<feature type="transmembrane region" description="Helical" evidence="1">
    <location>
        <begin position="171"/>
        <end position="192"/>
    </location>
</feature>
<evidence type="ECO:0000256" key="1">
    <source>
        <dbReference type="SAM" id="Phobius"/>
    </source>
</evidence>
<dbReference type="Proteomes" id="UP000758652">
    <property type="component" value="Unassembled WGS sequence"/>
</dbReference>
<organism evidence="2 3">
    <name type="scientific">Claveliimonas monacensis</name>
    <dbReference type="NCBI Taxonomy" id="2779351"/>
    <lineage>
        <taxon>Bacteria</taxon>
        <taxon>Bacillati</taxon>
        <taxon>Bacillota</taxon>
        <taxon>Clostridia</taxon>
        <taxon>Lachnospirales</taxon>
        <taxon>Lachnospiraceae</taxon>
        <taxon>Claveliimonas</taxon>
    </lineage>
</organism>
<feature type="transmembrane region" description="Helical" evidence="1">
    <location>
        <begin position="140"/>
        <end position="159"/>
    </location>
</feature>
<keyword evidence="1" id="KW-0472">Membrane</keyword>
<gene>
    <name evidence="2" type="ORF">INF30_06045</name>
</gene>
<dbReference type="CDD" id="cd21807">
    <property type="entry name" value="ABC-2_lan_permease_MutE_EpiE-like"/>
    <property type="match status" value="1"/>
</dbReference>
<accession>A0ABR9RIM7</accession>
<keyword evidence="1" id="KW-0812">Transmembrane</keyword>
<feature type="transmembrane region" description="Helical" evidence="1">
    <location>
        <begin position="26"/>
        <end position="48"/>
    </location>
</feature>
<keyword evidence="1" id="KW-1133">Transmembrane helix</keyword>
<feature type="transmembrane region" description="Helical" evidence="1">
    <location>
        <begin position="230"/>
        <end position="249"/>
    </location>
</feature>
<dbReference type="InterPro" id="IPR021205">
    <property type="entry name" value="Lanti_perm_SpaE/MutE/EpiE-like"/>
</dbReference>
<proteinExistence type="predicted"/>
<dbReference type="RefSeq" id="WP_226394563.1">
    <property type="nucleotide sequence ID" value="NZ_JADCKL010000003.1"/>
</dbReference>
<name>A0ABR9RIM7_9FIRM</name>
<keyword evidence="3" id="KW-1185">Reference proteome</keyword>
<dbReference type="NCBIfam" id="TIGR03732">
    <property type="entry name" value="lanti_perm_MutE"/>
    <property type="match status" value="1"/>
</dbReference>
<comment type="caution">
    <text evidence="2">The sequence shown here is derived from an EMBL/GenBank/DDBJ whole genome shotgun (WGS) entry which is preliminary data.</text>
</comment>
<evidence type="ECO:0000313" key="3">
    <source>
        <dbReference type="Proteomes" id="UP000758652"/>
    </source>
</evidence>
<feature type="transmembrane region" description="Helical" evidence="1">
    <location>
        <begin position="94"/>
        <end position="120"/>
    </location>
</feature>
<sequence length="262" mass="28709">MSQEKTCMGRLLRAEKMKYRRSGTDMLWYLLPVLTLAVAFVLSTTYGTVSAYNWWYVGMYPAMTGLLCCLAAGKDGKMEDRAILSLPVPLARLWDAKVLTCILWMVKANILLALAVWITGNLIFPHLGMSQTLQVSLPQAGAAVLVMVVAGSWQVPLCLSLGRRLGMLPALLIQMGLTLTGILAAVTPFWMVDPYAILPRMMCVVIGVLPNNMPARPGNPTFSAELLDPASLAPGLAISLALLVLLWCLSRRWYERKGAARV</sequence>
<evidence type="ECO:0000313" key="2">
    <source>
        <dbReference type="EMBL" id="MBE5062821.1"/>
    </source>
</evidence>
<protein>
    <submittedName>
        <fullName evidence="2">Lantibiotic immunity ABC transporter MutE/EpiE family permease subunit</fullName>
    </submittedName>
</protein>